<evidence type="ECO:0000256" key="3">
    <source>
        <dbReference type="ARBA" id="ARBA00022723"/>
    </source>
</evidence>
<proteinExistence type="inferred from homology"/>
<organism evidence="8 9">
    <name type="scientific">Thermomonospora echinospora</name>
    <dbReference type="NCBI Taxonomy" id="1992"/>
    <lineage>
        <taxon>Bacteria</taxon>
        <taxon>Bacillati</taxon>
        <taxon>Actinomycetota</taxon>
        <taxon>Actinomycetes</taxon>
        <taxon>Streptosporangiales</taxon>
        <taxon>Thermomonosporaceae</taxon>
        <taxon>Thermomonospora</taxon>
    </lineage>
</organism>
<dbReference type="Gene3D" id="1.10.630.10">
    <property type="entry name" value="Cytochrome P450"/>
    <property type="match status" value="1"/>
</dbReference>
<dbReference type="PRINTS" id="PR00385">
    <property type="entry name" value="P450"/>
</dbReference>
<keyword evidence="3 7" id="KW-0479">Metal-binding</keyword>
<dbReference type="GO" id="GO:0005506">
    <property type="term" value="F:iron ion binding"/>
    <property type="evidence" value="ECO:0007669"/>
    <property type="project" value="InterPro"/>
</dbReference>
<keyword evidence="9" id="KW-1185">Reference proteome</keyword>
<dbReference type="InterPro" id="IPR002397">
    <property type="entry name" value="Cyt_P450_B"/>
</dbReference>
<dbReference type="AlphaFoldDB" id="A0A1H6DTE0"/>
<dbReference type="RefSeq" id="WP_103943354.1">
    <property type="nucleotide sequence ID" value="NZ_FNVO01000021.1"/>
</dbReference>
<keyword evidence="6 7" id="KW-0503">Monooxygenase</keyword>
<dbReference type="GO" id="GO:0004497">
    <property type="term" value="F:monooxygenase activity"/>
    <property type="evidence" value="ECO:0007669"/>
    <property type="project" value="UniProtKB-KW"/>
</dbReference>
<keyword evidence="5 7" id="KW-0408">Iron</keyword>
<dbReference type="SUPFAM" id="SSF48264">
    <property type="entry name" value="Cytochrome P450"/>
    <property type="match status" value="1"/>
</dbReference>
<accession>A0A1H6DTE0</accession>
<dbReference type="CDD" id="cd11029">
    <property type="entry name" value="CYP107-like"/>
    <property type="match status" value="1"/>
</dbReference>
<comment type="similarity">
    <text evidence="1 7">Belongs to the cytochrome P450 family.</text>
</comment>
<dbReference type="PANTHER" id="PTHR46696">
    <property type="entry name" value="P450, PUTATIVE (EUROFUNG)-RELATED"/>
    <property type="match status" value="1"/>
</dbReference>
<evidence type="ECO:0000256" key="6">
    <source>
        <dbReference type="ARBA" id="ARBA00023033"/>
    </source>
</evidence>
<dbReference type="GO" id="GO:0016705">
    <property type="term" value="F:oxidoreductase activity, acting on paired donors, with incorporation or reduction of molecular oxygen"/>
    <property type="evidence" value="ECO:0007669"/>
    <property type="project" value="InterPro"/>
</dbReference>
<evidence type="ECO:0000256" key="4">
    <source>
        <dbReference type="ARBA" id="ARBA00023002"/>
    </source>
</evidence>
<evidence type="ECO:0000256" key="1">
    <source>
        <dbReference type="ARBA" id="ARBA00010617"/>
    </source>
</evidence>
<evidence type="ECO:0000256" key="2">
    <source>
        <dbReference type="ARBA" id="ARBA00022617"/>
    </source>
</evidence>
<keyword evidence="4 7" id="KW-0560">Oxidoreductase</keyword>
<name>A0A1H6DTE0_9ACTN</name>
<dbReference type="OrthoDB" id="4133219at2"/>
<dbReference type="Proteomes" id="UP000236723">
    <property type="component" value="Unassembled WGS sequence"/>
</dbReference>
<dbReference type="InterPro" id="IPR036396">
    <property type="entry name" value="Cyt_P450_sf"/>
</dbReference>
<gene>
    <name evidence="8" type="ORF">SAMN04489712_12159</name>
</gene>
<dbReference type="PRINTS" id="PR00359">
    <property type="entry name" value="BP450"/>
</dbReference>
<keyword evidence="2 7" id="KW-0349">Heme</keyword>
<dbReference type="InterPro" id="IPR017972">
    <property type="entry name" value="Cyt_P450_CS"/>
</dbReference>
<reference evidence="9" key="1">
    <citation type="submission" date="2016-10" db="EMBL/GenBank/DDBJ databases">
        <authorList>
            <person name="Varghese N."/>
            <person name="Submissions S."/>
        </authorList>
    </citation>
    <scope>NUCLEOTIDE SEQUENCE [LARGE SCALE GENOMIC DNA]</scope>
    <source>
        <strain evidence="9">DSM 43163</strain>
    </source>
</reference>
<evidence type="ECO:0000256" key="5">
    <source>
        <dbReference type="ARBA" id="ARBA00023004"/>
    </source>
</evidence>
<dbReference type="GO" id="GO:0020037">
    <property type="term" value="F:heme binding"/>
    <property type="evidence" value="ECO:0007669"/>
    <property type="project" value="InterPro"/>
</dbReference>
<dbReference type="Pfam" id="PF00067">
    <property type="entry name" value="p450"/>
    <property type="match status" value="1"/>
</dbReference>
<dbReference type="EMBL" id="FNVO01000021">
    <property type="protein sequence ID" value="SEG88023.1"/>
    <property type="molecule type" value="Genomic_DNA"/>
</dbReference>
<evidence type="ECO:0000313" key="8">
    <source>
        <dbReference type="EMBL" id="SEG88023.1"/>
    </source>
</evidence>
<dbReference type="PROSITE" id="PS00086">
    <property type="entry name" value="CYTOCHROME_P450"/>
    <property type="match status" value="1"/>
</dbReference>
<dbReference type="FunFam" id="1.10.630.10:FF:000018">
    <property type="entry name" value="Cytochrome P450 monooxygenase"/>
    <property type="match status" value="1"/>
</dbReference>
<sequence>MTLDQADVPLVRLDPTGADHHGEVARLRAAGPVARVLLPGDIPAFAVTTHDLAVRVLQDRTLSKDWRHWTAAVDGRLADDNPMVGMVKVPPNMVVADGAEHQRLRRPVIQTFTHRRVQDLTGRIRQIVTTTLARLPDHADQSDVVDLRRDLAVEVPVQVICELLGVPGELRPRLRHLVDSIFRTDTTPQQVAATQAEIPHFLAELVAWRTREPGDDLTSAMIADRARGDSSLSEGELAGTLWVLLTAGHETTVGLIGNAVHALLAHPDQLALALAAEDPAVWKSVVEETLRWDPPITNFIGRYPRQDLDLDGVTVPAGEAILISYAAANRDPVQHGPDADRFDITRTPQAKHLAFGDGPHVCVGPHLARLEAEITLHQLFRDRPALKPAEDLATLPRIPSLFTRAWAVLPTRLGDVSS</sequence>
<evidence type="ECO:0000256" key="7">
    <source>
        <dbReference type="RuleBase" id="RU000461"/>
    </source>
</evidence>
<dbReference type="InterPro" id="IPR001128">
    <property type="entry name" value="Cyt_P450"/>
</dbReference>
<dbReference type="PANTHER" id="PTHR46696:SF1">
    <property type="entry name" value="CYTOCHROME P450 YJIB-RELATED"/>
    <property type="match status" value="1"/>
</dbReference>
<evidence type="ECO:0000313" key="9">
    <source>
        <dbReference type="Proteomes" id="UP000236723"/>
    </source>
</evidence>
<protein>
    <submittedName>
        <fullName evidence="8">Cytochrome P450</fullName>
    </submittedName>
</protein>